<dbReference type="Gene3D" id="2.60.120.10">
    <property type="entry name" value="Jelly Rolls"/>
    <property type="match status" value="1"/>
</dbReference>
<dbReference type="InterPro" id="IPR036388">
    <property type="entry name" value="WH-like_DNA-bd_sf"/>
</dbReference>
<name>A0ABU0KYH4_9BACL</name>
<dbReference type="SMART" id="SM00100">
    <property type="entry name" value="cNMP"/>
    <property type="match status" value="1"/>
</dbReference>
<keyword evidence="4" id="KW-0804">Transcription</keyword>
<dbReference type="CDD" id="cd00038">
    <property type="entry name" value="CAP_ED"/>
    <property type="match status" value="1"/>
</dbReference>
<feature type="domain" description="HTH crp-type" evidence="6">
    <location>
        <begin position="146"/>
        <end position="220"/>
    </location>
</feature>
<dbReference type="PROSITE" id="PS50042">
    <property type="entry name" value="CNMP_BINDING_3"/>
    <property type="match status" value="1"/>
</dbReference>
<feature type="domain" description="Cyclic nucleotide-binding" evidence="5">
    <location>
        <begin position="12"/>
        <end position="132"/>
    </location>
</feature>
<protein>
    <submittedName>
        <fullName evidence="7">CRP/FNR family transcriptional regulator</fullName>
    </submittedName>
</protein>
<dbReference type="InterPro" id="IPR014710">
    <property type="entry name" value="RmlC-like_jellyroll"/>
</dbReference>
<reference evidence="7 8" key="1">
    <citation type="submission" date="2023-07" db="EMBL/GenBank/DDBJ databases">
        <title>Genomic Encyclopedia of Type Strains, Phase IV (KMG-IV): sequencing the most valuable type-strain genomes for metagenomic binning, comparative biology and taxonomic classification.</title>
        <authorList>
            <person name="Goeker M."/>
        </authorList>
    </citation>
    <scope>NUCLEOTIDE SEQUENCE [LARGE SCALE GENOMIC DNA]</scope>
    <source>
        <strain evidence="7 8">DSM 14914</strain>
    </source>
</reference>
<dbReference type="EMBL" id="JAUSWA010000008">
    <property type="protein sequence ID" value="MDQ0493630.1"/>
    <property type="molecule type" value="Genomic_DNA"/>
</dbReference>
<dbReference type="PROSITE" id="PS51063">
    <property type="entry name" value="HTH_CRP_2"/>
    <property type="match status" value="1"/>
</dbReference>
<comment type="caution">
    <text evidence="7">The sequence shown here is derived from an EMBL/GenBank/DDBJ whole genome shotgun (WGS) entry which is preliminary data.</text>
</comment>
<dbReference type="Pfam" id="PF00027">
    <property type="entry name" value="cNMP_binding"/>
    <property type="match status" value="1"/>
</dbReference>
<dbReference type="SUPFAM" id="SSF51206">
    <property type="entry name" value="cAMP-binding domain-like"/>
    <property type="match status" value="1"/>
</dbReference>
<gene>
    <name evidence="7" type="ORF">QOZ95_001788</name>
</gene>
<evidence type="ECO:0000259" key="6">
    <source>
        <dbReference type="PROSITE" id="PS51063"/>
    </source>
</evidence>
<dbReference type="PANTHER" id="PTHR24567">
    <property type="entry name" value="CRP FAMILY TRANSCRIPTIONAL REGULATORY PROTEIN"/>
    <property type="match status" value="1"/>
</dbReference>
<evidence type="ECO:0000256" key="3">
    <source>
        <dbReference type="ARBA" id="ARBA00023159"/>
    </source>
</evidence>
<keyword evidence="3" id="KW-0010">Activator</keyword>
<evidence type="ECO:0000313" key="8">
    <source>
        <dbReference type="Proteomes" id="UP001242811"/>
    </source>
</evidence>
<dbReference type="SMART" id="SM00419">
    <property type="entry name" value="HTH_CRP"/>
    <property type="match status" value="1"/>
</dbReference>
<dbReference type="InterPro" id="IPR012318">
    <property type="entry name" value="HTH_CRP"/>
</dbReference>
<evidence type="ECO:0000256" key="4">
    <source>
        <dbReference type="ARBA" id="ARBA00023163"/>
    </source>
</evidence>
<dbReference type="Proteomes" id="UP001242811">
    <property type="component" value="Unassembled WGS sequence"/>
</dbReference>
<evidence type="ECO:0000259" key="5">
    <source>
        <dbReference type="PROSITE" id="PS50042"/>
    </source>
</evidence>
<dbReference type="InterPro" id="IPR000595">
    <property type="entry name" value="cNMP-bd_dom"/>
</dbReference>
<dbReference type="PANTHER" id="PTHR24567:SF26">
    <property type="entry name" value="REGULATORY PROTEIN YEIL"/>
    <property type="match status" value="1"/>
</dbReference>
<dbReference type="InterPro" id="IPR018490">
    <property type="entry name" value="cNMP-bd_dom_sf"/>
</dbReference>
<evidence type="ECO:0000256" key="2">
    <source>
        <dbReference type="ARBA" id="ARBA00023125"/>
    </source>
</evidence>
<evidence type="ECO:0000256" key="1">
    <source>
        <dbReference type="ARBA" id="ARBA00023015"/>
    </source>
</evidence>
<keyword evidence="1" id="KW-0805">Transcription regulation</keyword>
<dbReference type="RefSeq" id="WP_152381177.1">
    <property type="nucleotide sequence ID" value="NZ_CP045298.1"/>
</dbReference>
<organism evidence="7 8">
    <name type="scientific">Paenibacillus brasilensis</name>
    <dbReference type="NCBI Taxonomy" id="128574"/>
    <lineage>
        <taxon>Bacteria</taxon>
        <taxon>Bacillati</taxon>
        <taxon>Bacillota</taxon>
        <taxon>Bacilli</taxon>
        <taxon>Bacillales</taxon>
        <taxon>Paenibacillaceae</taxon>
        <taxon>Paenibacillus</taxon>
    </lineage>
</organism>
<evidence type="ECO:0000313" key="7">
    <source>
        <dbReference type="EMBL" id="MDQ0493630.1"/>
    </source>
</evidence>
<sequence>MNSIQYLSQFNLLHNLSLEDLVEMDQMTSITTLPKNTFIQTPDTFSFGLYFVKKGKVRLYKLNADGKQFTLDILSEGNVFGEMDMISLGTRDMYIETIEECDICRMDKDRFEHFLIQHPRFMMNMIKVLSDRISGMSSLAQHLALGNLQDKILYVLQKLSDQFTLQSHGEYYKIDFPLSHQEIANLVGATRETVTTALQGLVKEKIIKTGFKTIYIHQDKLSSNTKNVWNP</sequence>
<keyword evidence="2" id="KW-0238">DNA-binding</keyword>
<dbReference type="InterPro" id="IPR036390">
    <property type="entry name" value="WH_DNA-bd_sf"/>
</dbReference>
<dbReference type="InterPro" id="IPR050397">
    <property type="entry name" value="Env_Response_Regulators"/>
</dbReference>
<proteinExistence type="predicted"/>
<dbReference type="Gene3D" id="1.10.10.10">
    <property type="entry name" value="Winged helix-like DNA-binding domain superfamily/Winged helix DNA-binding domain"/>
    <property type="match status" value="1"/>
</dbReference>
<dbReference type="PRINTS" id="PR00034">
    <property type="entry name" value="HTHCRP"/>
</dbReference>
<dbReference type="SUPFAM" id="SSF46785">
    <property type="entry name" value="Winged helix' DNA-binding domain"/>
    <property type="match status" value="1"/>
</dbReference>
<keyword evidence="8" id="KW-1185">Reference proteome</keyword>
<dbReference type="Pfam" id="PF13545">
    <property type="entry name" value="HTH_Crp_2"/>
    <property type="match status" value="1"/>
</dbReference>
<accession>A0ABU0KYH4</accession>